<dbReference type="KEGG" id="msil:METEAL_25700"/>
<dbReference type="GO" id="GO:0016791">
    <property type="term" value="F:phosphatase activity"/>
    <property type="evidence" value="ECO:0007669"/>
    <property type="project" value="TreeGrafter"/>
</dbReference>
<dbReference type="PANTHER" id="PTHR42850">
    <property type="entry name" value="METALLOPHOSPHOESTERASE"/>
    <property type="match status" value="1"/>
</dbReference>
<dbReference type="Pfam" id="PF12850">
    <property type="entry name" value="Metallophos_2"/>
    <property type="match status" value="1"/>
</dbReference>
<accession>A0AA48GWZ2</accession>
<dbReference type="InterPro" id="IPR029052">
    <property type="entry name" value="Metallo-depent_PP-like"/>
</dbReference>
<evidence type="ECO:0000313" key="4">
    <source>
        <dbReference type="Proteomes" id="UP001238179"/>
    </source>
</evidence>
<dbReference type="PANTHER" id="PTHR42850:SF2">
    <property type="entry name" value="BLL5683 PROTEIN"/>
    <property type="match status" value="1"/>
</dbReference>
<dbReference type="InterPro" id="IPR024654">
    <property type="entry name" value="Calcineurin-like_PHP_lpxH"/>
</dbReference>
<dbReference type="Gene3D" id="3.60.21.10">
    <property type="match status" value="1"/>
</dbReference>
<dbReference type="InterPro" id="IPR050126">
    <property type="entry name" value="Ap4A_hydrolase"/>
</dbReference>
<dbReference type="CDD" id="cd00838">
    <property type="entry name" value="MPP_superfamily"/>
    <property type="match status" value="1"/>
</dbReference>
<keyword evidence="4" id="KW-1185">Reference proteome</keyword>
<dbReference type="RefSeq" id="WP_316412048.1">
    <property type="nucleotide sequence ID" value="NZ_AP027080.1"/>
</dbReference>
<gene>
    <name evidence="3" type="ORF">METEAL_25700</name>
</gene>
<protein>
    <submittedName>
        <fullName evidence="3">Serine/threonine protein phosphatase</fullName>
    </submittedName>
</protein>
<dbReference type="InterPro" id="IPR011152">
    <property type="entry name" value="Pesterase_MJ0912"/>
</dbReference>
<proteinExistence type="inferred from homology"/>
<organism evidence="3 4">
    <name type="scientific">Mesoterricola silvestris</name>
    <dbReference type="NCBI Taxonomy" id="2927979"/>
    <lineage>
        <taxon>Bacteria</taxon>
        <taxon>Pseudomonadati</taxon>
        <taxon>Acidobacteriota</taxon>
        <taxon>Holophagae</taxon>
        <taxon>Holophagales</taxon>
        <taxon>Holophagaceae</taxon>
        <taxon>Mesoterricola</taxon>
    </lineage>
</organism>
<dbReference type="Proteomes" id="UP001238179">
    <property type="component" value="Chromosome"/>
</dbReference>
<feature type="domain" description="Calcineurin-like phosphoesterase" evidence="2">
    <location>
        <begin position="3"/>
        <end position="207"/>
    </location>
</feature>
<reference evidence="4" key="1">
    <citation type="journal article" date="2023" name="Int. J. Syst. Evol. Microbiol.">
        <title>Mesoterricola silvestris gen. nov., sp. nov., Mesoterricola sediminis sp. nov., Geothrix oryzae sp. nov., Geothrix edaphica sp. nov., Geothrix rubra sp. nov., and Geothrix limicola sp. nov., six novel members of Acidobacteriota isolated from soils.</title>
        <authorList>
            <person name="Itoh H."/>
            <person name="Sugisawa Y."/>
            <person name="Mise K."/>
            <person name="Xu Z."/>
            <person name="Kuniyasu M."/>
            <person name="Ushijima N."/>
            <person name="Kawano K."/>
            <person name="Kobayashi E."/>
            <person name="Shiratori Y."/>
            <person name="Masuda Y."/>
            <person name="Senoo K."/>
        </authorList>
    </citation>
    <scope>NUCLEOTIDE SEQUENCE [LARGE SCALE GENOMIC DNA]</scope>
    <source>
        <strain evidence="4">W79</strain>
    </source>
</reference>
<evidence type="ECO:0000313" key="3">
    <source>
        <dbReference type="EMBL" id="BDU73396.1"/>
    </source>
</evidence>
<evidence type="ECO:0000256" key="1">
    <source>
        <dbReference type="ARBA" id="ARBA00008950"/>
    </source>
</evidence>
<name>A0AA48GWZ2_9BACT</name>
<dbReference type="AlphaFoldDB" id="A0AA48GWZ2"/>
<dbReference type="EMBL" id="AP027080">
    <property type="protein sequence ID" value="BDU73396.1"/>
    <property type="molecule type" value="Genomic_DNA"/>
</dbReference>
<dbReference type="SUPFAM" id="SSF56300">
    <property type="entry name" value="Metallo-dependent phosphatases"/>
    <property type="match status" value="1"/>
</dbReference>
<dbReference type="GO" id="GO:0005737">
    <property type="term" value="C:cytoplasm"/>
    <property type="evidence" value="ECO:0007669"/>
    <property type="project" value="TreeGrafter"/>
</dbReference>
<sequence>MDLIFSDIHSNLHALRILLRYAKKRIIDRYVLLGDLVGYGANPNETLDLIRQLEPRVMVRGNHDRACITPGSDAAFSLPARMAVSWTRGRLTEENAWFLENIPAGPITLDAGYTIAHGSPLDEDDYLLHPREALAAFDGFPGQVCFFGHTHLPGAYELDDEAQRLTWITFEPGTWFPLRDGCKYLINPGSVGQPRDRDPRLSFLTYDPSHRRVKLHRLDYDHAGASRAILAAGLHSNLAERLHHGI</sequence>
<comment type="similarity">
    <text evidence="1">Belongs to the metallophosphoesterase superfamily. YfcE family.</text>
</comment>
<dbReference type="PIRSF" id="PIRSF000883">
    <property type="entry name" value="Pesterase_MJ0912"/>
    <property type="match status" value="1"/>
</dbReference>
<evidence type="ECO:0000259" key="2">
    <source>
        <dbReference type="Pfam" id="PF12850"/>
    </source>
</evidence>